<sequence>MPPVVILDTNALYGRKPFTQANSALLLALSEFGHVRLVIPEVVLLELSRQWAEEVQDNAAIARTGMKKLNEALVDVEVERVTLHLPEPDRSVYYDYVEKLFHAKRAEVPPPPEVSVRDLLVKEIEVRKPFARQGTGFRDALIWETVREICDGLEDPGTRIVFVTNNHKDFCDKKGGNLHPDLRQDLAEGQRFDIVPSLHHLLEHEAVAPLVKTFRVLEGTFTPERLAEIVDRAVTDLHGVNVEEALGVYIGDGMYEVPVSTGLDSAAFEEIMYEEDTIASEIYRAGDELTIRVTVVADCSFEGFVDKGEYFAHEEDASYSFLENWNDYVFRASVRRRLRFTFSAAFTEDTRDDVVLSLDEAEEL</sequence>
<dbReference type="EMBL" id="SZWF01000038">
    <property type="protein sequence ID" value="KAA9392950.1"/>
    <property type="molecule type" value="Genomic_DNA"/>
</dbReference>
<dbReference type="InterPro" id="IPR032557">
    <property type="entry name" value="DUF4935"/>
</dbReference>
<evidence type="ECO:0000259" key="1">
    <source>
        <dbReference type="Pfam" id="PF16289"/>
    </source>
</evidence>
<dbReference type="RefSeq" id="WP_158035076.1">
    <property type="nucleotide sequence ID" value="NZ_ML708637.1"/>
</dbReference>
<accession>A0A5J5KUQ2</accession>
<dbReference type="Pfam" id="PF16289">
    <property type="entry name" value="PIN_12"/>
    <property type="match status" value="1"/>
</dbReference>
<protein>
    <submittedName>
        <fullName evidence="2">DUF4935 domain-containing protein</fullName>
    </submittedName>
</protein>
<dbReference type="Proteomes" id="UP000325957">
    <property type="component" value="Unassembled WGS sequence"/>
</dbReference>
<gene>
    <name evidence="2" type="ORF">FCK90_14810</name>
</gene>
<dbReference type="OrthoDB" id="5121738at2"/>
<proteinExistence type="predicted"/>
<organism evidence="2 3">
    <name type="scientific">Kocuria coralli</name>
    <dbReference type="NCBI Taxonomy" id="1461025"/>
    <lineage>
        <taxon>Bacteria</taxon>
        <taxon>Bacillati</taxon>
        <taxon>Actinomycetota</taxon>
        <taxon>Actinomycetes</taxon>
        <taxon>Micrococcales</taxon>
        <taxon>Micrococcaceae</taxon>
        <taxon>Kocuria</taxon>
    </lineage>
</organism>
<reference evidence="2 3" key="1">
    <citation type="submission" date="2019-05" db="EMBL/GenBank/DDBJ databases">
        <title>Kocuria coralli sp. nov., a novel actinobacterium isolated from coral reef seawater.</title>
        <authorList>
            <person name="Li J."/>
        </authorList>
    </citation>
    <scope>NUCLEOTIDE SEQUENCE [LARGE SCALE GENOMIC DNA]</scope>
    <source>
        <strain evidence="2 3">SCSIO 13007</strain>
    </source>
</reference>
<evidence type="ECO:0000313" key="3">
    <source>
        <dbReference type="Proteomes" id="UP000325957"/>
    </source>
</evidence>
<evidence type="ECO:0000313" key="2">
    <source>
        <dbReference type="EMBL" id="KAA9392950.1"/>
    </source>
</evidence>
<dbReference type="AlphaFoldDB" id="A0A5J5KUQ2"/>
<name>A0A5J5KUQ2_9MICC</name>
<feature type="domain" description="DUF4935" evidence="1">
    <location>
        <begin position="5"/>
        <end position="170"/>
    </location>
</feature>
<keyword evidence="3" id="KW-1185">Reference proteome</keyword>
<comment type="caution">
    <text evidence="2">The sequence shown here is derived from an EMBL/GenBank/DDBJ whole genome shotgun (WGS) entry which is preliminary data.</text>
</comment>